<gene>
    <name evidence="1" type="ORF">KSB_18250</name>
</gene>
<evidence type="ECO:0000313" key="1">
    <source>
        <dbReference type="EMBL" id="GHO53350.1"/>
    </source>
</evidence>
<dbReference type="RefSeq" id="WP_201370189.1">
    <property type="nucleotide sequence ID" value="NZ_BNJG01000001.1"/>
</dbReference>
<accession>A0ABQ3ULU6</accession>
<organism evidence="1 2">
    <name type="scientific">Ktedonobacter robiniae</name>
    <dbReference type="NCBI Taxonomy" id="2778365"/>
    <lineage>
        <taxon>Bacteria</taxon>
        <taxon>Bacillati</taxon>
        <taxon>Chloroflexota</taxon>
        <taxon>Ktedonobacteria</taxon>
        <taxon>Ktedonobacterales</taxon>
        <taxon>Ktedonobacteraceae</taxon>
        <taxon>Ktedonobacter</taxon>
    </lineage>
</organism>
<protein>
    <submittedName>
        <fullName evidence="1">Uncharacterized protein</fullName>
    </submittedName>
</protein>
<reference evidence="1 2" key="1">
    <citation type="journal article" date="2021" name="Int. J. Syst. Evol. Microbiol.">
        <title>Reticulibacter mediterranei gen. nov., sp. nov., within the new family Reticulibacteraceae fam. nov., and Ktedonospora formicarum gen. nov., sp. nov., Ktedonobacter robiniae sp. nov., Dictyobacter formicarum sp. nov. and Dictyobacter arantiisoli sp. nov., belonging to the class Ktedonobacteria.</title>
        <authorList>
            <person name="Yabe S."/>
            <person name="Zheng Y."/>
            <person name="Wang C.M."/>
            <person name="Sakai Y."/>
            <person name="Abe K."/>
            <person name="Yokota A."/>
            <person name="Donadio S."/>
            <person name="Cavaletti L."/>
            <person name="Monciardini P."/>
        </authorList>
    </citation>
    <scope>NUCLEOTIDE SEQUENCE [LARGE SCALE GENOMIC DNA]</scope>
    <source>
        <strain evidence="1 2">SOSP1-30</strain>
    </source>
</reference>
<evidence type="ECO:0000313" key="2">
    <source>
        <dbReference type="Proteomes" id="UP000654345"/>
    </source>
</evidence>
<keyword evidence="2" id="KW-1185">Reference proteome</keyword>
<comment type="caution">
    <text evidence="1">The sequence shown here is derived from an EMBL/GenBank/DDBJ whole genome shotgun (WGS) entry which is preliminary data.</text>
</comment>
<sequence>MQQDVLQDFFIYVPTLDRVDETLTQHATNTSEVGEKLKGLAMDKKWQKIALAGQLIIYAKLPEEEANCA</sequence>
<proteinExistence type="predicted"/>
<dbReference type="Proteomes" id="UP000654345">
    <property type="component" value="Unassembled WGS sequence"/>
</dbReference>
<name>A0ABQ3ULU6_9CHLR</name>
<dbReference type="EMBL" id="BNJG01000001">
    <property type="protein sequence ID" value="GHO53350.1"/>
    <property type="molecule type" value="Genomic_DNA"/>
</dbReference>